<reference evidence="4 6" key="2">
    <citation type="submission" date="2020-08" db="EMBL/GenBank/DDBJ databases">
        <title>Genomic Encyclopedia of Type Strains, Phase IV (KMG-IV): sequencing the most valuable type-strain genomes for metagenomic binning, comparative biology and taxonomic classification.</title>
        <authorList>
            <person name="Goeker M."/>
        </authorList>
    </citation>
    <scope>NUCLEOTIDE SEQUENCE [LARGE SCALE GENOMIC DNA]</scope>
    <source>
        <strain evidence="4 6">DSM 107085</strain>
    </source>
</reference>
<dbReference type="Proteomes" id="UP000029708">
    <property type="component" value="Unassembled WGS sequence"/>
</dbReference>
<dbReference type="PANTHER" id="PTHR37810">
    <property type="entry name" value="IMMUNITY PROTEIN SDPI"/>
    <property type="match status" value="1"/>
</dbReference>
<dbReference type="PIRSF" id="PIRSF038959">
    <property type="entry name" value="SdpI"/>
    <property type="match status" value="1"/>
</dbReference>
<evidence type="ECO:0000313" key="4">
    <source>
        <dbReference type="EMBL" id="MBB6182895.1"/>
    </source>
</evidence>
<feature type="transmembrane region" description="Helical" evidence="1">
    <location>
        <begin position="7"/>
        <end position="25"/>
    </location>
</feature>
<feature type="domain" description="DUF1648" evidence="2">
    <location>
        <begin position="12"/>
        <end position="57"/>
    </location>
</feature>
<dbReference type="EMBL" id="JROI01000011">
    <property type="protein sequence ID" value="KGI77611.1"/>
    <property type="molecule type" value="Genomic_DNA"/>
</dbReference>
<sequence length="216" mass="23901">MKFHRTLFITAIFLVIGAAVAFWLWPQLPARVPSHWNLEGQVDGTMPRFWAALFPMLSVAVVALLSVLLAAVSPNRFRVGSFAPVYFGLMLVLQGFVLVLGICMLLVGAGYPLPMPKVAMLGLGALFMILGNYMGKLRRNFFIGIRTPWTIASEATWERTHRLGGWLFVLLGAVVLIGTLLGMPHVLAFILIVTVALFPALYSYVIYRRVEGPPQD</sequence>
<organism evidence="3 5">
    <name type="scientific">Oleiagrimonas soli</name>
    <dbReference type="NCBI Taxonomy" id="1543381"/>
    <lineage>
        <taxon>Bacteria</taxon>
        <taxon>Pseudomonadati</taxon>
        <taxon>Pseudomonadota</taxon>
        <taxon>Gammaproteobacteria</taxon>
        <taxon>Lysobacterales</taxon>
        <taxon>Rhodanobacteraceae</taxon>
        <taxon>Oleiagrimonas</taxon>
    </lineage>
</organism>
<proteinExistence type="predicted"/>
<feature type="transmembrane region" description="Helical" evidence="1">
    <location>
        <begin position="187"/>
        <end position="207"/>
    </location>
</feature>
<dbReference type="PANTHER" id="PTHR37810:SF5">
    <property type="entry name" value="IMMUNITY PROTEIN SDPI"/>
    <property type="match status" value="1"/>
</dbReference>
<evidence type="ECO:0000313" key="3">
    <source>
        <dbReference type="EMBL" id="KGI77611.1"/>
    </source>
</evidence>
<dbReference type="Proteomes" id="UP000560000">
    <property type="component" value="Unassembled WGS sequence"/>
</dbReference>
<keyword evidence="1" id="KW-0472">Membrane</keyword>
<protein>
    <submittedName>
        <fullName evidence="4">Putative membrane protein</fullName>
    </submittedName>
</protein>
<feature type="transmembrane region" description="Helical" evidence="1">
    <location>
        <begin position="163"/>
        <end position="181"/>
    </location>
</feature>
<dbReference type="EMBL" id="JACHET010000001">
    <property type="protein sequence ID" value="MBB6182895.1"/>
    <property type="molecule type" value="Genomic_DNA"/>
</dbReference>
<dbReference type="HOGENOM" id="CLU_093038_0_0_6"/>
<feature type="transmembrane region" description="Helical" evidence="1">
    <location>
        <begin position="49"/>
        <end position="73"/>
    </location>
</feature>
<dbReference type="Pfam" id="PF07853">
    <property type="entry name" value="DUF1648"/>
    <property type="match status" value="1"/>
</dbReference>
<feature type="transmembrane region" description="Helical" evidence="1">
    <location>
        <begin position="85"/>
        <end position="111"/>
    </location>
</feature>
<dbReference type="InterPro" id="IPR012867">
    <property type="entry name" value="DUF1648"/>
</dbReference>
<dbReference type="RefSeq" id="WP_043101451.1">
    <property type="nucleotide sequence ID" value="NZ_JACHET010000001.1"/>
</dbReference>
<keyword evidence="1" id="KW-1133">Transmembrane helix</keyword>
<dbReference type="OrthoDB" id="9808690at2"/>
<comment type="caution">
    <text evidence="3">The sequence shown here is derived from an EMBL/GenBank/DDBJ whole genome shotgun (WGS) entry which is preliminary data.</text>
</comment>
<evidence type="ECO:0000313" key="5">
    <source>
        <dbReference type="Proteomes" id="UP000029708"/>
    </source>
</evidence>
<dbReference type="GO" id="GO:0009636">
    <property type="term" value="P:response to toxic substance"/>
    <property type="evidence" value="ECO:0007669"/>
    <property type="project" value="TreeGrafter"/>
</dbReference>
<accession>A0A099CVB1</accession>
<reference evidence="3 5" key="1">
    <citation type="submission" date="2014-09" db="EMBL/GenBank/DDBJ databases">
        <title>Xanthomonadaceae 3.5X direct submission.</title>
        <authorList>
            <person name="Fang T."/>
            <person name="Wang H."/>
        </authorList>
    </citation>
    <scope>NUCLEOTIDE SEQUENCE [LARGE SCALE GENOMIC DNA]</scope>
    <source>
        <strain evidence="3 5">3.5X</strain>
    </source>
</reference>
<gene>
    <name evidence="4" type="ORF">HNQ86_000240</name>
    <name evidence="3" type="ORF">LF63_0109945</name>
</gene>
<dbReference type="STRING" id="1543381.LF63_0109945"/>
<name>A0A099CVB1_9GAMM</name>
<keyword evidence="5" id="KW-1185">Reference proteome</keyword>
<dbReference type="InterPro" id="IPR025962">
    <property type="entry name" value="SdpI/YhfL"/>
</dbReference>
<evidence type="ECO:0000313" key="6">
    <source>
        <dbReference type="Proteomes" id="UP000560000"/>
    </source>
</evidence>
<dbReference type="AlphaFoldDB" id="A0A099CVB1"/>
<evidence type="ECO:0000259" key="2">
    <source>
        <dbReference type="Pfam" id="PF07853"/>
    </source>
</evidence>
<keyword evidence="1" id="KW-0812">Transmembrane</keyword>
<feature type="transmembrane region" description="Helical" evidence="1">
    <location>
        <begin position="117"/>
        <end position="135"/>
    </location>
</feature>
<evidence type="ECO:0000256" key="1">
    <source>
        <dbReference type="SAM" id="Phobius"/>
    </source>
</evidence>
<dbReference type="Pfam" id="PF13630">
    <property type="entry name" value="SdpI"/>
    <property type="match status" value="1"/>
</dbReference>
<dbReference type="InterPro" id="IPR026272">
    <property type="entry name" value="SdpI"/>
</dbReference>